<feature type="region of interest" description="Disordered" evidence="1">
    <location>
        <begin position="1"/>
        <end position="57"/>
    </location>
</feature>
<dbReference type="Proteomes" id="UP000799770">
    <property type="component" value="Unassembled WGS sequence"/>
</dbReference>
<accession>A0A6A5Z305</accession>
<evidence type="ECO:0000256" key="1">
    <source>
        <dbReference type="SAM" id="MobiDB-lite"/>
    </source>
</evidence>
<dbReference type="EMBL" id="ML977328">
    <property type="protein sequence ID" value="KAF2113383.1"/>
    <property type="molecule type" value="Genomic_DNA"/>
</dbReference>
<reference evidence="2" key="1">
    <citation type="journal article" date="2020" name="Stud. Mycol.">
        <title>101 Dothideomycetes genomes: a test case for predicting lifestyles and emergence of pathogens.</title>
        <authorList>
            <person name="Haridas S."/>
            <person name="Albert R."/>
            <person name="Binder M."/>
            <person name="Bloem J."/>
            <person name="Labutti K."/>
            <person name="Salamov A."/>
            <person name="Andreopoulos B."/>
            <person name="Baker S."/>
            <person name="Barry K."/>
            <person name="Bills G."/>
            <person name="Bluhm B."/>
            <person name="Cannon C."/>
            <person name="Castanera R."/>
            <person name="Culley D."/>
            <person name="Daum C."/>
            <person name="Ezra D."/>
            <person name="Gonzalez J."/>
            <person name="Henrissat B."/>
            <person name="Kuo A."/>
            <person name="Liang C."/>
            <person name="Lipzen A."/>
            <person name="Lutzoni F."/>
            <person name="Magnuson J."/>
            <person name="Mondo S."/>
            <person name="Nolan M."/>
            <person name="Ohm R."/>
            <person name="Pangilinan J."/>
            <person name="Park H.-J."/>
            <person name="Ramirez L."/>
            <person name="Alfaro M."/>
            <person name="Sun H."/>
            <person name="Tritt A."/>
            <person name="Yoshinaga Y."/>
            <person name="Zwiers L.-H."/>
            <person name="Turgeon B."/>
            <person name="Goodwin S."/>
            <person name="Spatafora J."/>
            <person name="Crous P."/>
            <person name="Grigoriev I."/>
        </authorList>
    </citation>
    <scope>NUCLEOTIDE SEQUENCE</scope>
    <source>
        <strain evidence="2">CBS 627.86</strain>
    </source>
</reference>
<name>A0A6A5Z305_9PLEO</name>
<sequence length="478" mass="53757">MPRTSTTSQTMKKRLREESPHGNSRSYKRVQKAQSSRLRDSPSALLGSQHSAASDGIERATDISHTLDVKALRSSILEQFASQRYHNGLRTNVYTEGVDDAVVEKAYVKFAEEEVTISGKAREHLEAPRQVCVRMLLKKGLSTSETFWFESWFRRKTVPPTTSNPRATPMDPRCCTPAMRHLWTGDPVAKSFKRHYSQKKVTVLVSDTSIDLHVVVNRGLIVHIGVPMPHPHYFLMALTGRVPRPYSVAKQLDATSNVAVALSNARLTVDESYFQRLLAHRYSGPATQTFNANPRIAMIEGLQQEQSTGTKRAFAELPAVILDWLKKELGTEDLERIESVITSRAVSCLQVVQQLMTKKGNENRTLGLDKKRAGSELNFERTAIRRNETPIKTHCEVCKAHVIIDDAPLFGTEEPVVGVYIARITKACKSGCCSFRKNGTRGKTPRSIDLIPADPTVKFMRQLTWRKLCDEQKREGDK</sequence>
<proteinExistence type="predicted"/>
<evidence type="ECO:0000313" key="3">
    <source>
        <dbReference type="Proteomes" id="UP000799770"/>
    </source>
</evidence>
<feature type="compositionally biased region" description="Polar residues" evidence="1">
    <location>
        <begin position="1"/>
        <end position="10"/>
    </location>
</feature>
<protein>
    <submittedName>
        <fullName evidence="2">Uncharacterized protein</fullName>
    </submittedName>
</protein>
<dbReference type="AlphaFoldDB" id="A0A6A5Z305"/>
<organism evidence="2 3">
    <name type="scientific">Lophiotrema nucula</name>
    <dbReference type="NCBI Taxonomy" id="690887"/>
    <lineage>
        <taxon>Eukaryota</taxon>
        <taxon>Fungi</taxon>
        <taxon>Dikarya</taxon>
        <taxon>Ascomycota</taxon>
        <taxon>Pezizomycotina</taxon>
        <taxon>Dothideomycetes</taxon>
        <taxon>Pleosporomycetidae</taxon>
        <taxon>Pleosporales</taxon>
        <taxon>Lophiotremataceae</taxon>
        <taxon>Lophiotrema</taxon>
    </lineage>
</organism>
<gene>
    <name evidence="2" type="ORF">BDV96DRAFT_601547</name>
</gene>
<evidence type="ECO:0000313" key="2">
    <source>
        <dbReference type="EMBL" id="KAF2113383.1"/>
    </source>
</evidence>
<keyword evidence="3" id="KW-1185">Reference proteome</keyword>